<feature type="domain" description="Epoxide hydrolase N-terminal" evidence="5">
    <location>
        <begin position="46"/>
        <end position="152"/>
    </location>
</feature>
<name>A0A7W6FYL7_9SPHN</name>
<dbReference type="PANTHER" id="PTHR21661:SF35">
    <property type="entry name" value="EPOXIDE HYDROLASE"/>
    <property type="match status" value="1"/>
</dbReference>
<evidence type="ECO:0000313" key="6">
    <source>
        <dbReference type="EMBL" id="MBB3940604.1"/>
    </source>
</evidence>
<dbReference type="InterPro" id="IPR029058">
    <property type="entry name" value="AB_hydrolase_fold"/>
</dbReference>
<dbReference type="PRINTS" id="PR00412">
    <property type="entry name" value="EPOXHYDRLASE"/>
</dbReference>
<evidence type="ECO:0000259" key="5">
    <source>
        <dbReference type="Pfam" id="PF06441"/>
    </source>
</evidence>
<protein>
    <submittedName>
        <fullName evidence="6">Microsomal epoxide hydrolase</fullName>
        <ecNumber evidence="6">3.3.2.9</ecNumber>
    </submittedName>
</protein>
<keyword evidence="7" id="KW-1185">Reference proteome</keyword>
<keyword evidence="2" id="KW-0058">Aromatic hydrocarbons catabolism</keyword>
<comment type="similarity">
    <text evidence="1">Belongs to the peptidase S33 family.</text>
</comment>
<dbReference type="SUPFAM" id="SSF53474">
    <property type="entry name" value="alpha/beta-Hydrolases"/>
    <property type="match status" value="1"/>
</dbReference>
<dbReference type="GO" id="GO:0033961">
    <property type="term" value="F:cis-stilbene-oxide hydrolase activity"/>
    <property type="evidence" value="ECO:0007669"/>
    <property type="project" value="UniProtKB-EC"/>
</dbReference>
<sequence length="427" mass="47527">MLTIISEPDDRTQGPVFLTLQAKPNKSEHYDFAYPTVEEGFLMTAVTPFKIAISDDRLSWIGDRVRCFDWDSFPDAGGWSAGIAKQALRTITDRWIGGYDWRAEEAVLNELPQFRCEMDKGTLHFIHIQTPGGASRPPVLLLHGWPGSFAEFRDSALRLAYPERFGGDAADALDLVIPSLPGFGFSGKPAGPIGTRTVARTLHDLMTRVLGYERYIAQGGDWGSTTASWLAHDYPDACVALHVNMMIMGHAGVTAETDEERQYQKLQMKWREADGGYSHIQRTRPQTLGFALQDSPVGTAAWILEKFAMWSDVPWKDGAPDLLAGYSIDHLLTNVMLYVATGTITTSAWIYLGNSKEKAFQLEHPITVPTAMASFPDPLFKPPPRSLPERSYNIVRWTDMPRGGHFAAMEQPDLFADDVRAFALTVV</sequence>
<dbReference type="Proteomes" id="UP000561459">
    <property type="component" value="Unassembled WGS sequence"/>
</dbReference>
<comment type="caution">
    <text evidence="6">The sequence shown here is derived from an EMBL/GenBank/DDBJ whole genome shotgun (WGS) entry which is preliminary data.</text>
</comment>
<reference evidence="6 7" key="1">
    <citation type="submission" date="2020-08" db="EMBL/GenBank/DDBJ databases">
        <title>Genomic Encyclopedia of Type Strains, Phase IV (KMG-IV): sequencing the most valuable type-strain genomes for metagenomic binning, comparative biology and taxonomic classification.</title>
        <authorList>
            <person name="Goeker M."/>
        </authorList>
    </citation>
    <scope>NUCLEOTIDE SEQUENCE [LARGE SCALE GENOMIC DNA]</scope>
    <source>
        <strain evidence="6 7">DSM 27568</strain>
    </source>
</reference>
<feature type="active site" description="Proton acceptor" evidence="4">
    <location>
        <position position="405"/>
    </location>
</feature>
<keyword evidence="3 6" id="KW-0378">Hydrolase</keyword>
<evidence type="ECO:0000256" key="1">
    <source>
        <dbReference type="ARBA" id="ARBA00010088"/>
    </source>
</evidence>
<evidence type="ECO:0000256" key="4">
    <source>
        <dbReference type="PIRSR" id="PIRSR001112-1"/>
    </source>
</evidence>
<dbReference type="RefSeq" id="WP_246388645.1">
    <property type="nucleotide sequence ID" value="NZ_JACIDY010000005.1"/>
</dbReference>
<gene>
    <name evidence="6" type="ORF">GGR39_002261</name>
</gene>
<evidence type="ECO:0000256" key="2">
    <source>
        <dbReference type="ARBA" id="ARBA00022797"/>
    </source>
</evidence>
<dbReference type="Pfam" id="PF06441">
    <property type="entry name" value="EHN"/>
    <property type="match status" value="1"/>
</dbReference>
<dbReference type="Gene3D" id="3.40.50.1820">
    <property type="entry name" value="alpha/beta hydrolase"/>
    <property type="match status" value="1"/>
</dbReference>
<accession>A0A7W6FYL7</accession>
<evidence type="ECO:0000256" key="3">
    <source>
        <dbReference type="ARBA" id="ARBA00022801"/>
    </source>
</evidence>
<dbReference type="PANTHER" id="PTHR21661">
    <property type="entry name" value="EPOXIDE HYDROLASE 1-RELATED"/>
    <property type="match status" value="1"/>
</dbReference>
<proteinExistence type="inferred from homology"/>
<dbReference type="InterPro" id="IPR010497">
    <property type="entry name" value="Epoxide_hydro_N"/>
</dbReference>
<organism evidence="6 7">
    <name type="scientific">Novosphingobium fluoreni</name>
    <dbReference type="NCBI Taxonomy" id="1391222"/>
    <lineage>
        <taxon>Bacteria</taxon>
        <taxon>Pseudomonadati</taxon>
        <taxon>Pseudomonadota</taxon>
        <taxon>Alphaproteobacteria</taxon>
        <taxon>Sphingomonadales</taxon>
        <taxon>Sphingomonadaceae</taxon>
        <taxon>Novosphingobium</taxon>
    </lineage>
</organism>
<dbReference type="EC" id="3.3.2.9" evidence="6"/>
<evidence type="ECO:0000313" key="7">
    <source>
        <dbReference type="Proteomes" id="UP000561459"/>
    </source>
</evidence>
<dbReference type="InterPro" id="IPR016292">
    <property type="entry name" value="Epoxide_hydrolase"/>
</dbReference>
<dbReference type="EMBL" id="JACIDY010000005">
    <property type="protein sequence ID" value="MBB3940604.1"/>
    <property type="molecule type" value="Genomic_DNA"/>
</dbReference>
<feature type="active site" description="Proton donor" evidence="4">
    <location>
        <position position="351"/>
    </location>
</feature>
<dbReference type="GO" id="GO:0097176">
    <property type="term" value="P:epoxide metabolic process"/>
    <property type="evidence" value="ECO:0007669"/>
    <property type="project" value="TreeGrafter"/>
</dbReference>
<feature type="active site" description="Nucleophile" evidence="4">
    <location>
        <position position="221"/>
    </location>
</feature>
<dbReference type="PIRSF" id="PIRSF001112">
    <property type="entry name" value="Epoxide_hydrolase"/>
    <property type="match status" value="1"/>
</dbReference>
<dbReference type="AlphaFoldDB" id="A0A7W6FYL7"/>
<dbReference type="InterPro" id="IPR000639">
    <property type="entry name" value="Epox_hydrolase-like"/>
</dbReference>